<feature type="region of interest" description="Disordered" evidence="9">
    <location>
        <begin position="397"/>
        <end position="430"/>
    </location>
</feature>
<feature type="region of interest" description="Disordered" evidence="9">
    <location>
        <begin position="262"/>
        <end position="326"/>
    </location>
</feature>
<dbReference type="GO" id="GO:0009873">
    <property type="term" value="P:ethylene-activated signaling pathway"/>
    <property type="evidence" value="ECO:0007669"/>
    <property type="project" value="UniProtKB-KW"/>
</dbReference>
<dbReference type="GO" id="GO:0000976">
    <property type="term" value="F:transcription cis-regulatory region binding"/>
    <property type="evidence" value="ECO:0007669"/>
    <property type="project" value="UniProtKB-ARBA"/>
</dbReference>
<feature type="domain" description="AP2/ERF" evidence="10">
    <location>
        <begin position="201"/>
        <end position="258"/>
    </location>
</feature>
<evidence type="ECO:0000313" key="11">
    <source>
        <dbReference type="EMBL" id="KAK4286175.1"/>
    </source>
</evidence>
<keyword evidence="3" id="KW-0805">Transcription regulation</keyword>
<evidence type="ECO:0000256" key="5">
    <source>
        <dbReference type="ARBA" id="ARBA00023159"/>
    </source>
</evidence>
<organism evidence="11 12">
    <name type="scientific">Acacia crassicarpa</name>
    <name type="common">northern wattle</name>
    <dbReference type="NCBI Taxonomy" id="499986"/>
    <lineage>
        <taxon>Eukaryota</taxon>
        <taxon>Viridiplantae</taxon>
        <taxon>Streptophyta</taxon>
        <taxon>Embryophyta</taxon>
        <taxon>Tracheophyta</taxon>
        <taxon>Spermatophyta</taxon>
        <taxon>Magnoliopsida</taxon>
        <taxon>eudicotyledons</taxon>
        <taxon>Gunneridae</taxon>
        <taxon>Pentapetalae</taxon>
        <taxon>rosids</taxon>
        <taxon>fabids</taxon>
        <taxon>Fabales</taxon>
        <taxon>Fabaceae</taxon>
        <taxon>Caesalpinioideae</taxon>
        <taxon>mimosoid clade</taxon>
        <taxon>Acacieae</taxon>
        <taxon>Acacia</taxon>
    </lineage>
</organism>
<reference evidence="11" key="1">
    <citation type="submission" date="2023-10" db="EMBL/GenBank/DDBJ databases">
        <title>Chromosome-level genome of the transformable northern wattle, Acacia crassicarpa.</title>
        <authorList>
            <person name="Massaro I."/>
            <person name="Sinha N.R."/>
            <person name="Poethig S."/>
            <person name="Leichty A.R."/>
        </authorList>
    </citation>
    <scope>NUCLEOTIDE SEQUENCE</scope>
    <source>
        <strain evidence="11">Acra3RX</strain>
        <tissue evidence="11">Leaf</tissue>
    </source>
</reference>
<evidence type="ECO:0000256" key="4">
    <source>
        <dbReference type="ARBA" id="ARBA00023125"/>
    </source>
</evidence>
<dbReference type="EMBL" id="JAWXYG010000001">
    <property type="protein sequence ID" value="KAK4286175.1"/>
    <property type="molecule type" value="Genomic_DNA"/>
</dbReference>
<name>A0AAE1TK07_9FABA</name>
<proteinExistence type="inferred from homology"/>
<dbReference type="SUPFAM" id="SSF54171">
    <property type="entry name" value="DNA-binding domain"/>
    <property type="match status" value="1"/>
</dbReference>
<evidence type="ECO:0000259" key="10">
    <source>
        <dbReference type="PROSITE" id="PS51032"/>
    </source>
</evidence>
<dbReference type="FunFam" id="3.30.730.10:FF:000001">
    <property type="entry name" value="Ethylene-responsive transcription factor 2"/>
    <property type="match status" value="1"/>
</dbReference>
<keyword evidence="4" id="KW-0238">DNA-binding</keyword>
<feature type="region of interest" description="Disordered" evidence="9">
    <location>
        <begin position="1"/>
        <end position="82"/>
    </location>
</feature>
<evidence type="ECO:0000256" key="7">
    <source>
        <dbReference type="ARBA" id="ARBA00023242"/>
    </source>
</evidence>
<comment type="caution">
    <text evidence="11">The sequence shown here is derived from an EMBL/GenBank/DDBJ whole genome shotgun (WGS) entry which is preliminary data.</text>
</comment>
<dbReference type="Proteomes" id="UP001293593">
    <property type="component" value="Unassembled WGS sequence"/>
</dbReference>
<keyword evidence="2" id="KW-0936">Ethylene signaling pathway</keyword>
<evidence type="ECO:0000256" key="8">
    <source>
        <dbReference type="ARBA" id="ARBA00024343"/>
    </source>
</evidence>
<keyword evidence="6" id="KW-0804">Transcription</keyword>
<dbReference type="CDD" id="cd00018">
    <property type="entry name" value="AP2"/>
    <property type="match status" value="1"/>
</dbReference>
<dbReference type="InterPro" id="IPR001471">
    <property type="entry name" value="AP2/ERF_dom"/>
</dbReference>
<comment type="similarity">
    <text evidence="8">Belongs to the AP2/ERF transcription factor family. ERF subfamily.</text>
</comment>
<dbReference type="GO" id="GO:0003700">
    <property type="term" value="F:DNA-binding transcription factor activity"/>
    <property type="evidence" value="ECO:0007669"/>
    <property type="project" value="InterPro"/>
</dbReference>
<sequence>MATANNSGKFSDGGGEIRDWEIERGKDVDLSGERRPRKPVFEDASVSNRPLKKIRSPQRQNSNQNQSSVPILPHPPSSLPSSSSRIVFPFAFDGSQQPLQFPHQQYGSANLPAFRPPFQGTQNQQQLLSFGSQQPNMVYPQFLGQDPGIAPQQQQHQLLQYWRDALNLSPRGRMMMMMNNVGPDGRPMYRPPPQPINTTKLYRGVRQRHWGKWVAEIRLPRNRTRLWLGTFDTAEDAALAYDREAFKLRGENARLNFPELFLNKDKPSSSTAPGSSPSSPSTPQQGSTSKQTDSVPEGFIAEEKPPQPPPPEESTDNDSGIGSSDLTMSDEVQAASNTGTGEGSSAASQELVWGEMAAWFNAIPAGWGPGSPVWDDLDTFQSQLPFSNPNHHEFNVIDTHRQQEENTGPSDPYTSSSSCPVRPFFWKGQD</sequence>
<evidence type="ECO:0000313" key="12">
    <source>
        <dbReference type="Proteomes" id="UP001293593"/>
    </source>
</evidence>
<gene>
    <name evidence="11" type="ORF">QN277_002768</name>
</gene>
<keyword evidence="5" id="KW-0010">Activator</keyword>
<dbReference type="Gene3D" id="3.30.730.10">
    <property type="entry name" value="AP2/ERF domain"/>
    <property type="match status" value="1"/>
</dbReference>
<dbReference type="PROSITE" id="PS51032">
    <property type="entry name" value="AP2_ERF"/>
    <property type="match status" value="1"/>
</dbReference>
<dbReference type="AlphaFoldDB" id="A0AAE1TK07"/>
<keyword evidence="12" id="KW-1185">Reference proteome</keyword>
<evidence type="ECO:0000256" key="6">
    <source>
        <dbReference type="ARBA" id="ARBA00023163"/>
    </source>
</evidence>
<dbReference type="InterPro" id="IPR036955">
    <property type="entry name" value="AP2/ERF_dom_sf"/>
</dbReference>
<dbReference type="PANTHER" id="PTHR31657">
    <property type="entry name" value="ETHYLENE-RESPONSIVE TRANSCRIPTION FACTOR ERF061"/>
    <property type="match status" value="1"/>
</dbReference>
<keyword evidence="7" id="KW-0539">Nucleus</keyword>
<dbReference type="InterPro" id="IPR016177">
    <property type="entry name" value="DNA-bd_dom_sf"/>
</dbReference>
<feature type="compositionally biased region" description="Basic and acidic residues" evidence="9">
    <location>
        <begin position="15"/>
        <end position="34"/>
    </location>
</feature>
<dbReference type="GO" id="GO:0005634">
    <property type="term" value="C:nucleus"/>
    <property type="evidence" value="ECO:0007669"/>
    <property type="project" value="UniProtKB-SubCell"/>
</dbReference>
<feature type="compositionally biased region" description="Polar residues" evidence="9">
    <location>
        <begin position="317"/>
        <end position="326"/>
    </location>
</feature>
<protein>
    <recommendedName>
        <fullName evidence="10">AP2/ERF domain-containing protein</fullName>
    </recommendedName>
</protein>
<dbReference type="InterPro" id="IPR051758">
    <property type="entry name" value="ERF/AP2-like"/>
</dbReference>
<feature type="compositionally biased region" description="Low complexity" evidence="9">
    <location>
        <begin position="60"/>
        <end position="71"/>
    </location>
</feature>
<dbReference type="PANTHER" id="PTHR31657:SF19">
    <property type="entry name" value="ETHYLENE-RESPONSIVE TRANSCRIPTION FACTOR ERF053"/>
    <property type="match status" value="1"/>
</dbReference>
<comment type="subcellular location">
    <subcellularLocation>
        <location evidence="1">Nucleus</location>
    </subcellularLocation>
</comment>
<evidence type="ECO:0000256" key="9">
    <source>
        <dbReference type="SAM" id="MobiDB-lite"/>
    </source>
</evidence>
<dbReference type="PRINTS" id="PR00367">
    <property type="entry name" value="ETHRSPELEMNT"/>
</dbReference>
<evidence type="ECO:0000256" key="1">
    <source>
        <dbReference type="ARBA" id="ARBA00004123"/>
    </source>
</evidence>
<evidence type="ECO:0000256" key="2">
    <source>
        <dbReference type="ARBA" id="ARBA00022745"/>
    </source>
</evidence>
<dbReference type="SMART" id="SM00380">
    <property type="entry name" value="AP2"/>
    <property type="match status" value="1"/>
</dbReference>
<evidence type="ECO:0000256" key="3">
    <source>
        <dbReference type="ARBA" id="ARBA00023015"/>
    </source>
</evidence>
<feature type="compositionally biased region" description="Low complexity" evidence="9">
    <location>
        <begin position="268"/>
        <end position="289"/>
    </location>
</feature>
<dbReference type="Pfam" id="PF00847">
    <property type="entry name" value="AP2"/>
    <property type="match status" value="1"/>
</dbReference>
<feature type="compositionally biased region" description="Polar residues" evidence="9">
    <location>
        <begin position="405"/>
        <end position="419"/>
    </location>
</feature>
<accession>A0AAE1TK07</accession>